<name>A0A0B4H8H6_METGA</name>
<evidence type="ECO:0000313" key="3">
    <source>
        <dbReference type="Proteomes" id="UP000031192"/>
    </source>
</evidence>
<dbReference type="AlphaFoldDB" id="A0A0B4H8H6"/>
<evidence type="ECO:0000256" key="1">
    <source>
        <dbReference type="SAM" id="MobiDB-lite"/>
    </source>
</evidence>
<dbReference type="Proteomes" id="UP000031192">
    <property type="component" value="Unassembled WGS sequence"/>
</dbReference>
<organism evidence="2 3">
    <name type="scientific">Metarhizium guizhouense (strain ARSEF 977)</name>
    <dbReference type="NCBI Taxonomy" id="1276136"/>
    <lineage>
        <taxon>Eukaryota</taxon>
        <taxon>Fungi</taxon>
        <taxon>Dikarya</taxon>
        <taxon>Ascomycota</taxon>
        <taxon>Pezizomycotina</taxon>
        <taxon>Sordariomycetes</taxon>
        <taxon>Hypocreomycetidae</taxon>
        <taxon>Hypocreales</taxon>
        <taxon>Clavicipitaceae</taxon>
        <taxon>Metarhizium</taxon>
    </lineage>
</organism>
<accession>A0A0B4H8H6</accession>
<feature type="compositionally biased region" description="Polar residues" evidence="1">
    <location>
        <begin position="95"/>
        <end position="127"/>
    </location>
</feature>
<keyword evidence="3" id="KW-1185">Reference proteome</keyword>
<protein>
    <submittedName>
        <fullName evidence="2">Uncharacterized protein</fullName>
    </submittedName>
</protein>
<feature type="region of interest" description="Disordered" evidence="1">
    <location>
        <begin position="62"/>
        <end position="140"/>
    </location>
</feature>
<sequence length="140" mass="14953">MARQIDPATGSLPASKGLSFTIPAPSNKDDLYDIDMNPQPKDQGLPYKTVVVMGATGFLGKADAQNAERQKYRQDSCNRSPTTSIQLAGNFLRPESTTAYGRPQRTATQPVQTSGPGDSQAVSSPTNPDALLRGKVDMVI</sequence>
<dbReference type="OrthoDB" id="416786at2759"/>
<comment type="caution">
    <text evidence="2">The sequence shown here is derived from an EMBL/GenBank/DDBJ whole genome shotgun (WGS) entry which is preliminary data.</text>
</comment>
<feature type="compositionally biased region" description="Basic and acidic residues" evidence="1">
    <location>
        <begin position="66"/>
        <end position="76"/>
    </location>
</feature>
<reference evidence="2 3" key="1">
    <citation type="journal article" date="2014" name="Proc. Natl. Acad. Sci. U.S.A.">
        <title>Trajectory and genomic determinants of fungal-pathogen speciation and host adaptation.</title>
        <authorList>
            <person name="Hu X."/>
            <person name="Xiao G."/>
            <person name="Zheng P."/>
            <person name="Shang Y."/>
            <person name="Su Y."/>
            <person name="Zhang X."/>
            <person name="Liu X."/>
            <person name="Zhan S."/>
            <person name="St Leger R.J."/>
            <person name="Wang C."/>
        </authorList>
    </citation>
    <scope>NUCLEOTIDE SEQUENCE [LARGE SCALE GENOMIC DNA]</scope>
    <source>
        <strain evidence="2 3">ARSEF 977</strain>
    </source>
</reference>
<gene>
    <name evidence="2" type="ORF">MGU_06748</name>
</gene>
<dbReference type="EMBL" id="AZNH01000024">
    <property type="protein sequence ID" value="KID86056.1"/>
    <property type="molecule type" value="Genomic_DNA"/>
</dbReference>
<proteinExistence type="predicted"/>
<feature type="region of interest" description="Disordered" evidence="1">
    <location>
        <begin position="1"/>
        <end position="29"/>
    </location>
</feature>
<feature type="compositionally biased region" description="Polar residues" evidence="1">
    <location>
        <begin position="77"/>
        <end position="87"/>
    </location>
</feature>
<evidence type="ECO:0000313" key="2">
    <source>
        <dbReference type="EMBL" id="KID86056.1"/>
    </source>
</evidence>
<dbReference type="HOGENOM" id="CLU_1835618_0_0_1"/>